<keyword evidence="1" id="KW-0732">Signal</keyword>
<dbReference type="EMBL" id="GU321210">
    <property type="protein sequence ID" value="ADB79748.1"/>
    <property type="molecule type" value="mRNA"/>
</dbReference>
<name>D3JVF6_MYTCO</name>
<dbReference type="Pfam" id="PF04202">
    <property type="entry name" value="Mfp-3"/>
    <property type="match status" value="1"/>
</dbReference>
<evidence type="ECO:0000313" key="2">
    <source>
        <dbReference type="EMBL" id="ADB79748.1"/>
    </source>
</evidence>
<dbReference type="InterPro" id="IPR007328">
    <property type="entry name" value="Mfp-3"/>
</dbReference>
<reference evidence="2" key="1">
    <citation type="submission" date="2009-12" db="EMBL/GenBank/DDBJ databases">
        <title>Cloning and sequence analysis of mcofp3 and mcofp6 cDNA from Mytilus coruscus.</title>
        <authorList>
            <person name="Lu T."/>
            <person name="Liao Z."/>
            <person name="Liu M."/>
            <person name="Li N."/>
        </authorList>
    </citation>
    <scope>NUCLEOTIDE SEQUENCE</scope>
</reference>
<evidence type="ECO:0000256" key="1">
    <source>
        <dbReference type="SAM" id="SignalP"/>
    </source>
</evidence>
<accession>D3JVF6</accession>
<sequence>MNNLSIAVLLALVLIGLFSVQSEAGYGYDFGYNAPWPYNKGYYGYNGYNGYHGRYGWNKGWNSGPWGGSFYGNKGYLFLY</sequence>
<feature type="chain" id="PRO_5003047286" evidence="1">
    <location>
        <begin position="25"/>
        <end position="80"/>
    </location>
</feature>
<protein>
    <submittedName>
        <fullName evidence="2">Foot protein 3 variant 11</fullName>
    </submittedName>
</protein>
<dbReference type="AlphaFoldDB" id="D3JVF6"/>
<organism evidence="2">
    <name type="scientific">Mytilus coruscus</name>
    <name type="common">Sea mussel</name>
    <dbReference type="NCBI Taxonomy" id="42192"/>
    <lineage>
        <taxon>Eukaryota</taxon>
        <taxon>Metazoa</taxon>
        <taxon>Spiralia</taxon>
        <taxon>Lophotrochozoa</taxon>
        <taxon>Mollusca</taxon>
        <taxon>Bivalvia</taxon>
        <taxon>Autobranchia</taxon>
        <taxon>Pteriomorphia</taxon>
        <taxon>Mytilida</taxon>
        <taxon>Mytiloidea</taxon>
        <taxon>Mytilidae</taxon>
        <taxon>Mytilinae</taxon>
        <taxon>Mytilus</taxon>
    </lineage>
</organism>
<proteinExistence type="evidence at transcript level"/>
<feature type="signal peptide" evidence="1">
    <location>
        <begin position="1"/>
        <end position="24"/>
    </location>
</feature>